<proteinExistence type="predicted"/>
<dbReference type="Pfam" id="PF07228">
    <property type="entry name" value="SpoIIE"/>
    <property type="match status" value="1"/>
</dbReference>
<dbReference type="GO" id="GO:0004674">
    <property type="term" value="F:protein serine/threonine kinase activity"/>
    <property type="evidence" value="ECO:0007669"/>
    <property type="project" value="UniProtKB-KW"/>
</dbReference>
<keyword evidence="4" id="KW-0418">Kinase</keyword>
<name>A1ZNR6_MICM2</name>
<dbReference type="Gene3D" id="3.30.450.40">
    <property type="match status" value="1"/>
</dbReference>
<feature type="domain" description="PPM-type phosphatase" evidence="3">
    <location>
        <begin position="281"/>
        <end position="508"/>
    </location>
</feature>
<comment type="caution">
    <text evidence="4">The sequence shown here is derived from an EMBL/GenBank/DDBJ whole genome shotgun (WGS) entry which is preliminary data.</text>
</comment>
<dbReference type="InterPro" id="IPR003018">
    <property type="entry name" value="GAF"/>
</dbReference>
<reference evidence="4 5" key="1">
    <citation type="submission" date="2007-01" db="EMBL/GenBank/DDBJ databases">
        <authorList>
            <person name="Haygood M."/>
            <person name="Podell S."/>
            <person name="Anderson C."/>
            <person name="Hopkinson B."/>
            <person name="Roe K."/>
            <person name="Barbeau K."/>
            <person name="Gaasterland T."/>
            <person name="Ferriera S."/>
            <person name="Johnson J."/>
            <person name="Kravitz S."/>
            <person name="Beeson K."/>
            <person name="Sutton G."/>
            <person name="Rogers Y.-H."/>
            <person name="Friedman R."/>
            <person name="Frazier M."/>
            <person name="Venter J.C."/>
        </authorList>
    </citation>
    <scope>NUCLEOTIDE SEQUENCE [LARGE SCALE GENOMIC DNA]</scope>
    <source>
        <strain evidence="4 5">ATCC 23134</strain>
    </source>
</reference>
<dbReference type="SUPFAM" id="SSF55781">
    <property type="entry name" value="GAF domain-like"/>
    <property type="match status" value="1"/>
</dbReference>
<feature type="coiled-coil region" evidence="1">
    <location>
        <begin position="164"/>
        <end position="222"/>
    </location>
</feature>
<dbReference type="InterPro" id="IPR036457">
    <property type="entry name" value="PPM-type-like_dom_sf"/>
</dbReference>
<sequence>MKTAPITINESARLKALHRYHILDTGFEKEFDDLVKLASYICEAPISLISLVAENKQWFKAKVGLEMQETPRSQAFCAHAIHTPNLFVIEDATKDERFWDNPLVTNSPDIRFYAGMPLTTPEGFRLGTLCVIDQKPRQLSLAQKQALQTLATQVITQLELRLKLKTVAAERQELVLKNEEVQQKNSLLEIKQNKINEQNKALKQATANIEQHNRLLKAKQVEITTQNTELKQSQQALLAQRDEIALAHKKLWRYNERIIANLRYAKRVQQVILPTSQEIQQVCQDYFVLYRPKDIVSGDFYWVEEVDNQVFMVVADCTGHGVPGAFMSLVGATLLDRIVKVKREYHPAKILEALNTEVRRVLHQEVSDDRSGMDIAICKFEKISPEQNLLTFAGAKHSVYYTHPHEQNIRTLKGTPKAIGGVQRTNISFTNQCVRLPVGSTFYLCSDGYVDQNDAQRNKIGQLLFLQLLQHVQSLTLANQQQFLLNFLEKHMQHTEQRDDILLMGFRM</sequence>
<keyword evidence="5" id="KW-1185">Reference proteome</keyword>
<feature type="domain" description="GAF" evidence="2">
    <location>
        <begin position="26"/>
        <end position="168"/>
    </location>
</feature>
<dbReference type="SMART" id="SM00065">
    <property type="entry name" value="GAF"/>
    <property type="match status" value="1"/>
</dbReference>
<evidence type="ECO:0000256" key="1">
    <source>
        <dbReference type="SAM" id="Coils"/>
    </source>
</evidence>
<evidence type="ECO:0000259" key="2">
    <source>
        <dbReference type="SMART" id="SM00065"/>
    </source>
</evidence>
<dbReference type="OrthoDB" id="9811889at2"/>
<evidence type="ECO:0000313" key="4">
    <source>
        <dbReference type="EMBL" id="EAY27955.1"/>
    </source>
</evidence>
<dbReference type="Gene3D" id="3.60.40.10">
    <property type="entry name" value="PPM-type phosphatase domain"/>
    <property type="match status" value="1"/>
</dbReference>
<dbReference type="PANTHER" id="PTHR43102:SF2">
    <property type="entry name" value="GAF DOMAIN-CONTAINING PROTEIN"/>
    <property type="match status" value="1"/>
</dbReference>
<dbReference type="RefSeq" id="WP_002698610.1">
    <property type="nucleotide sequence ID" value="NZ_AAWS01000019.1"/>
</dbReference>
<dbReference type="Proteomes" id="UP000004095">
    <property type="component" value="Unassembled WGS sequence"/>
</dbReference>
<dbReference type="InterPro" id="IPR029016">
    <property type="entry name" value="GAF-like_dom_sf"/>
</dbReference>
<dbReference type="PANTHER" id="PTHR43102">
    <property type="entry name" value="SLR1143 PROTEIN"/>
    <property type="match status" value="1"/>
</dbReference>
<dbReference type="eggNOG" id="COG2208">
    <property type="taxonomic scope" value="Bacteria"/>
</dbReference>
<dbReference type="eggNOG" id="COG2203">
    <property type="taxonomic scope" value="Bacteria"/>
</dbReference>
<protein>
    <submittedName>
        <fullName evidence="4">Serine/threonine protein kinases</fullName>
    </submittedName>
</protein>
<keyword evidence="4" id="KW-0808">Transferase</keyword>
<keyword evidence="1" id="KW-0175">Coiled coil</keyword>
<dbReference type="AlphaFoldDB" id="A1ZNR6"/>
<dbReference type="SMART" id="SM00331">
    <property type="entry name" value="PP2C_SIG"/>
    <property type="match status" value="1"/>
</dbReference>
<dbReference type="InterPro" id="IPR001932">
    <property type="entry name" value="PPM-type_phosphatase-like_dom"/>
</dbReference>
<dbReference type="Pfam" id="PF01590">
    <property type="entry name" value="GAF"/>
    <property type="match status" value="1"/>
</dbReference>
<accession>A1ZNR6</accession>
<keyword evidence="4" id="KW-0723">Serine/threonine-protein kinase</keyword>
<evidence type="ECO:0000259" key="3">
    <source>
        <dbReference type="SMART" id="SM00331"/>
    </source>
</evidence>
<dbReference type="EMBL" id="AAWS01000019">
    <property type="protein sequence ID" value="EAY27955.1"/>
    <property type="molecule type" value="Genomic_DNA"/>
</dbReference>
<organism evidence="4 5">
    <name type="scientific">Microscilla marina ATCC 23134</name>
    <dbReference type="NCBI Taxonomy" id="313606"/>
    <lineage>
        <taxon>Bacteria</taxon>
        <taxon>Pseudomonadati</taxon>
        <taxon>Bacteroidota</taxon>
        <taxon>Cytophagia</taxon>
        <taxon>Cytophagales</taxon>
        <taxon>Microscillaceae</taxon>
        <taxon>Microscilla</taxon>
    </lineage>
</organism>
<gene>
    <name evidence="4" type="ORF">M23134_02624</name>
</gene>
<evidence type="ECO:0000313" key="5">
    <source>
        <dbReference type="Proteomes" id="UP000004095"/>
    </source>
</evidence>